<dbReference type="AlphaFoldDB" id="A0A368W8E6"/>
<dbReference type="InterPro" id="IPR058840">
    <property type="entry name" value="AAA_SelU"/>
</dbReference>
<dbReference type="Pfam" id="PF26341">
    <property type="entry name" value="AAA_SelU"/>
    <property type="match status" value="1"/>
</dbReference>
<organism evidence="3 4">
    <name type="scientific">Paenibacillus prosopidis</name>
    <dbReference type="NCBI Taxonomy" id="630520"/>
    <lineage>
        <taxon>Bacteria</taxon>
        <taxon>Bacillati</taxon>
        <taxon>Bacillota</taxon>
        <taxon>Bacilli</taxon>
        <taxon>Bacillales</taxon>
        <taxon>Paenibacillaceae</taxon>
        <taxon>Paenibacillus</taxon>
    </lineage>
</organism>
<evidence type="ECO:0000313" key="4">
    <source>
        <dbReference type="Proteomes" id="UP000252415"/>
    </source>
</evidence>
<keyword evidence="1" id="KW-0711">Selenium</keyword>
<keyword evidence="4" id="KW-1185">Reference proteome</keyword>
<name>A0A368W8E6_9BACL</name>
<dbReference type="PROSITE" id="PS50206">
    <property type="entry name" value="RHODANESE_3"/>
    <property type="match status" value="1"/>
</dbReference>
<dbReference type="GO" id="GO:0002098">
    <property type="term" value="P:tRNA wobble uridine modification"/>
    <property type="evidence" value="ECO:0007669"/>
    <property type="project" value="InterPro"/>
</dbReference>
<dbReference type="SUPFAM" id="SSF52821">
    <property type="entry name" value="Rhodanese/Cell cycle control phosphatase"/>
    <property type="match status" value="1"/>
</dbReference>
<protein>
    <submittedName>
        <fullName evidence="3">tRNA 2-selenouridine synthase</fullName>
    </submittedName>
</protein>
<feature type="domain" description="Rhodanese" evidence="2">
    <location>
        <begin position="15"/>
        <end position="132"/>
    </location>
</feature>
<dbReference type="PANTHER" id="PTHR30401">
    <property type="entry name" value="TRNA 2-SELENOURIDINE SYNTHASE"/>
    <property type="match status" value="1"/>
</dbReference>
<dbReference type="Proteomes" id="UP000252415">
    <property type="component" value="Unassembled WGS sequence"/>
</dbReference>
<dbReference type="Gene3D" id="3.40.50.300">
    <property type="entry name" value="P-loop containing nucleotide triphosphate hydrolases"/>
    <property type="match status" value="1"/>
</dbReference>
<dbReference type="OrthoDB" id="9808735at2"/>
<dbReference type="NCBIfam" id="NF008750">
    <property type="entry name" value="PRK11784.1-2"/>
    <property type="match status" value="1"/>
</dbReference>
<dbReference type="EMBL" id="QPJD01000001">
    <property type="protein sequence ID" value="RCW51895.1"/>
    <property type="molecule type" value="Genomic_DNA"/>
</dbReference>
<proteinExistence type="predicted"/>
<sequence>MFQDLTVAEILELQHKGEVQLIDVRSPSEFAESTIPGSINIPLFDDAERAEVGTLYKQESVEAAKDKGLQLVSRKLPGFIRAIGENGPPHKVVFCWRGGMRSRTSATLASLMGLKMYRLNGGFRAYRKWVVETLEGFSELPHCYVINGYTGTGKTELLIRLQERGYPVINLEWMAEHRGSIFGHIGKTPNNQKTFESRLVHELIRLKNAPYLIIEAESKRVGKVVLPDFLVKAKEEGTALFIDIPTEERVANIINDYKPQENKEEFIRSFERIEKRMHTPIAAEVRNSLQNDRFNEAAKLLLLHYYDPRYQYATELYEKERMTVSASNLDQALEEIIRILPPLTQGKTG</sequence>
<dbReference type="RefSeq" id="WP_114378137.1">
    <property type="nucleotide sequence ID" value="NZ_QPJD01000001.1"/>
</dbReference>
<comment type="caution">
    <text evidence="3">The sequence shown here is derived from an EMBL/GenBank/DDBJ whole genome shotgun (WGS) entry which is preliminary data.</text>
</comment>
<dbReference type="Gene3D" id="3.40.250.10">
    <property type="entry name" value="Rhodanese-like domain"/>
    <property type="match status" value="1"/>
</dbReference>
<dbReference type="SUPFAM" id="SSF52540">
    <property type="entry name" value="P-loop containing nucleoside triphosphate hydrolases"/>
    <property type="match status" value="1"/>
</dbReference>
<dbReference type="NCBIfam" id="TIGR03167">
    <property type="entry name" value="tRNA_sel_U_synt"/>
    <property type="match status" value="1"/>
</dbReference>
<dbReference type="PANTHER" id="PTHR30401:SF0">
    <property type="entry name" value="TRNA 2-SELENOURIDINE SYNTHASE"/>
    <property type="match status" value="1"/>
</dbReference>
<dbReference type="SMART" id="SM00450">
    <property type="entry name" value="RHOD"/>
    <property type="match status" value="1"/>
</dbReference>
<dbReference type="InterPro" id="IPR027417">
    <property type="entry name" value="P-loop_NTPase"/>
</dbReference>
<dbReference type="InterPro" id="IPR017582">
    <property type="entry name" value="SelU"/>
</dbReference>
<dbReference type="GO" id="GO:0043828">
    <property type="term" value="F:tRNA 2-selenouridine synthase activity"/>
    <property type="evidence" value="ECO:0007669"/>
    <property type="project" value="InterPro"/>
</dbReference>
<accession>A0A368W8E6</accession>
<reference evidence="3 4" key="1">
    <citation type="submission" date="2018-07" db="EMBL/GenBank/DDBJ databases">
        <title>Genomic Encyclopedia of Type Strains, Phase III (KMG-III): the genomes of soil and plant-associated and newly described type strains.</title>
        <authorList>
            <person name="Whitman W."/>
        </authorList>
    </citation>
    <scope>NUCLEOTIDE SEQUENCE [LARGE SCALE GENOMIC DNA]</scope>
    <source>
        <strain evidence="3 4">CECT 7506</strain>
    </source>
</reference>
<evidence type="ECO:0000259" key="2">
    <source>
        <dbReference type="PROSITE" id="PS50206"/>
    </source>
</evidence>
<dbReference type="InterPro" id="IPR001763">
    <property type="entry name" value="Rhodanese-like_dom"/>
</dbReference>
<evidence type="ECO:0000313" key="3">
    <source>
        <dbReference type="EMBL" id="RCW51895.1"/>
    </source>
</evidence>
<gene>
    <name evidence="3" type="ORF">DFP97_101240</name>
</gene>
<dbReference type="InterPro" id="IPR036873">
    <property type="entry name" value="Rhodanese-like_dom_sf"/>
</dbReference>
<dbReference type="Pfam" id="PF00581">
    <property type="entry name" value="Rhodanese"/>
    <property type="match status" value="1"/>
</dbReference>
<evidence type="ECO:0000256" key="1">
    <source>
        <dbReference type="ARBA" id="ARBA00023266"/>
    </source>
</evidence>